<feature type="transmembrane region" description="Helical" evidence="7">
    <location>
        <begin position="50"/>
        <end position="70"/>
    </location>
</feature>
<dbReference type="Gene3D" id="1.20.1720.10">
    <property type="entry name" value="Multidrug resistance protein D"/>
    <property type="match status" value="1"/>
</dbReference>
<dbReference type="InterPro" id="IPR036259">
    <property type="entry name" value="MFS_trans_sf"/>
</dbReference>
<name>A0A7K2IY81_9ACTN</name>
<feature type="transmembrane region" description="Helical" evidence="7">
    <location>
        <begin position="432"/>
        <end position="452"/>
    </location>
</feature>
<feature type="transmembrane region" description="Helical" evidence="7">
    <location>
        <begin position="331"/>
        <end position="355"/>
    </location>
</feature>
<comment type="subcellular location">
    <subcellularLocation>
        <location evidence="1">Cell membrane</location>
        <topology evidence="1">Multi-pass membrane protein</topology>
    </subcellularLocation>
</comment>
<accession>A0A7K2IY81</accession>
<feature type="transmembrane region" description="Helical" evidence="7">
    <location>
        <begin position="398"/>
        <end position="420"/>
    </location>
</feature>
<dbReference type="GO" id="GO:0022857">
    <property type="term" value="F:transmembrane transporter activity"/>
    <property type="evidence" value="ECO:0007669"/>
    <property type="project" value="InterPro"/>
</dbReference>
<feature type="transmembrane region" description="Helical" evidence="7">
    <location>
        <begin position="367"/>
        <end position="386"/>
    </location>
</feature>
<feature type="transmembrane region" description="Helical" evidence="7">
    <location>
        <begin position="270"/>
        <end position="292"/>
    </location>
</feature>
<proteinExistence type="predicted"/>
<dbReference type="GO" id="GO:0005886">
    <property type="term" value="C:plasma membrane"/>
    <property type="evidence" value="ECO:0007669"/>
    <property type="project" value="UniProtKB-SubCell"/>
</dbReference>
<keyword evidence="4 7" id="KW-0812">Transmembrane</keyword>
<comment type="caution">
    <text evidence="10">The sequence shown here is derived from an EMBL/GenBank/DDBJ whole genome shotgun (WGS) entry which is preliminary data.</text>
</comment>
<evidence type="ECO:0000256" key="7">
    <source>
        <dbReference type="SAM" id="Phobius"/>
    </source>
</evidence>
<dbReference type="PANTHER" id="PTHR42718">
    <property type="entry name" value="MAJOR FACILITATOR SUPERFAMILY MULTIDRUG TRANSPORTER MFSC"/>
    <property type="match status" value="1"/>
</dbReference>
<evidence type="ECO:0000256" key="3">
    <source>
        <dbReference type="ARBA" id="ARBA00022475"/>
    </source>
</evidence>
<dbReference type="Gene3D" id="1.20.1250.20">
    <property type="entry name" value="MFS general substrate transporter like domains"/>
    <property type="match status" value="1"/>
</dbReference>
<dbReference type="OMA" id="WRFGYYL"/>
<evidence type="ECO:0000313" key="12">
    <source>
        <dbReference type="Proteomes" id="UP001585053"/>
    </source>
</evidence>
<dbReference type="Proteomes" id="UP000467124">
    <property type="component" value="Unassembled WGS sequence"/>
</dbReference>
<dbReference type="PANTHER" id="PTHR42718:SF46">
    <property type="entry name" value="BLR6921 PROTEIN"/>
    <property type="match status" value="1"/>
</dbReference>
<reference evidence="10 11" key="1">
    <citation type="journal article" date="2019" name="Nat. Commun.">
        <title>The antimicrobial potential of Streptomyces from insect microbiomes.</title>
        <authorList>
            <person name="Chevrette M.G."/>
            <person name="Carlson C.M."/>
            <person name="Ortega H.E."/>
            <person name="Thomas C."/>
            <person name="Ananiev G.E."/>
            <person name="Barns K.J."/>
            <person name="Book A.J."/>
            <person name="Cagnazzo J."/>
            <person name="Carlos C."/>
            <person name="Flanigan W."/>
            <person name="Grubbs K.J."/>
            <person name="Horn H.A."/>
            <person name="Hoffmann F.M."/>
            <person name="Klassen J.L."/>
            <person name="Knack J.J."/>
            <person name="Lewin G.R."/>
            <person name="McDonald B.R."/>
            <person name="Muller L."/>
            <person name="Melo W.G.P."/>
            <person name="Pinto-Tomas A.A."/>
            <person name="Schmitz A."/>
            <person name="Wendt-Pienkowski E."/>
            <person name="Wildman S."/>
            <person name="Zhao M."/>
            <person name="Zhang F."/>
            <person name="Bugni T.S."/>
            <person name="Andes D.R."/>
            <person name="Pupo M.T."/>
            <person name="Currie C.R."/>
        </authorList>
    </citation>
    <scope>NUCLEOTIDE SEQUENCE [LARGE SCALE GENOMIC DNA]</scope>
    <source>
        <strain evidence="10 11">SID5840</strain>
    </source>
</reference>
<feature type="transmembrane region" description="Helical" evidence="7">
    <location>
        <begin position="304"/>
        <end position="324"/>
    </location>
</feature>
<feature type="transmembrane region" description="Helical" evidence="7">
    <location>
        <begin position="170"/>
        <end position="190"/>
    </location>
</feature>
<evidence type="ECO:0000256" key="6">
    <source>
        <dbReference type="ARBA" id="ARBA00023136"/>
    </source>
</evidence>
<reference evidence="9 12" key="2">
    <citation type="submission" date="2024-01" db="EMBL/GenBank/DDBJ databases">
        <title>Genome mining of biosynthetic gene clusters to explore secondary metabolites of Streptomyces sp.</title>
        <authorList>
            <person name="Baig A."/>
            <person name="Ajitkumar Shintre N."/>
            <person name="Kumar H."/>
            <person name="Anbarasu A."/>
            <person name="Ramaiah S."/>
        </authorList>
    </citation>
    <scope>NUCLEOTIDE SEQUENCE [LARGE SCALE GENOMIC DNA]</scope>
    <source>
        <strain evidence="9 12">A01</strain>
    </source>
</reference>
<keyword evidence="3" id="KW-1003">Cell membrane</keyword>
<evidence type="ECO:0000313" key="11">
    <source>
        <dbReference type="Proteomes" id="UP000467124"/>
    </source>
</evidence>
<sequence>MNTVLRSTASPQAIGALTVLCLAQFLIALDYSIIYVAMPSVGHDLGLSSSVLQWIVSAYALLFAGLLLVGGRVCDRVGAKRVFLVSVIAFGAASALGGFAQEGMALLISRGAQGLSAAFLQPATIGLISATFAAGPARSRALSIWGAIGASGLAVGAILGGVLTEFSWRWTFLINIPLTLLAALGGLLWLTAASRQDRAGRVPLPAAMMGTGALLALVIGLTLVADPGTPGMYAGVACLVAVVLGLAFLTNEAWSDNVMVDRSLRRTRSLGAGVVATYLYMASVGSEFYLVTLLLQKLEGFTPLQAGLGFLPLAVMVTFGNMAAGRAVERIGAGTTMTVGFLISVVGLALLAAMLGSGTYTTHLLPGLLLSGFGHGVIYTSMFVIGTRDVPDRHQGTAGALMTTSQYLSAAVTVALLTIILGTDPTGVEFRWAFGLTAAFAAAGMLISPLILRRPEKRPVEEVRV</sequence>
<organism evidence="10 11">
    <name type="scientific">Nocardiopsis alba</name>
    <dbReference type="NCBI Taxonomy" id="53437"/>
    <lineage>
        <taxon>Bacteria</taxon>
        <taxon>Bacillati</taxon>
        <taxon>Actinomycetota</taxon>
        <taxon>Actinomycetes</taxon>
        <taxon>Streptosporangiales</taxon>
        <taxon>Nocardiopsidaceae</taxon>
        <taxon>Nocardiopsis</taxon>
    </lineage>
</organism>
<evidence type="ECO:0000256" key="5">
    <source>
        <dbReference type="ARBA" id="ARBA00022989"/>
    </source>
</evidence>
<feature type="transmembrane region" description="Helical" evidence="7">
    <location>
        <begin position="112"/>
        <end position="135"/>
    </location>
</feature>
<evidence type="ECO:0000313" key="9">
    <source>
        <dbReference type="EMBL" id="MFB8766361.1"/>
    </source>
</evidence>
<dbReference type="GeneID" id="91393807"/>
<dbReference type="InterPro" id="IPR011701">
    <property type="entry name" value="MFS"/>
</dbReference>
<evidence type="ECO:0000256" key="4">
    <source>
        <dbReference type="ARBA" id="ARBA00022692"/>
    </source>
</evidence>
<dbReference type="SUPFAM" id="SSF103473">
    <property type="entry name" value="MFS general substrate transporter"/>
    <property type="match status" value="2"/>
</dbReference>
<dbReference type="EMBL" id="WWHY01000001">
    <property type="protein sequence ID" value="MYR34940.1"/>
    <property type="molecule type" value="Genomic_DNA"/>
</dbReference>
<evidence type="ECO:0000313" key="10">
    <source>
        <dbReference type="EMBL" id="MYR34940.1"/>
    </source>
</evidence>
<dbReference type="Pfam" id="PF07690">
    <property type="entry name" value="MFS_1"/>
    <property type="match status" value="1"/>
</dbReference>
<protein>
    <submittedName>
        <fullName evidence="10">MFS transporter</fullName>
    </submittedName>
</protein>
<gene>
    <name evidence="10" type="ORF">GTW20_22445</name>
    <name evidence="9" type="ORF">VSQ78_01515</name>
</gene>
<feature type="transmembrane region" description="Helical" evidence="7">
    <location>
        <begin position="231"/>
        <end position="249"/>
    </location>
</feature>
<feature type="transmembrane region" description="Helical" evidence="7">
    <location>
        <begin position="142"/>
        <end position="164"/>
    </location>
</feature>
<keyword evidence="5 7" id="KW-1133">Transmembrane helix</keyword>
<feature type="transmembrane region" description="Helical" evidence="7">
    <location>
        <begin position="12"/>
        <end position="38"/>
    </location>
</feature>
<keyword evidence="12" id="KW-1185">Reference proteome</keyword>
<feature type="transmembrane region" description="Helical" evidence="7">
    <location>
        <begin position="202"/>
        <end position="225"/>
    </location>
</feature>
<dbReference type="EMBL" id="JAYMRS010000001">
    <property type="protein sequence ID" value="MFB8766361.1"/>
    <property type="molecule type" value="Genomic_DNA"/>
</dbReference>
<feature type="domain" description="Major facilitator superfamily (MFS) profile" evidence="8">
    <location>
        <begin position="16"/>
        <end position="456"/>
    </location>
</feature>
<feature type="transmembrane region" description="Helical" evidence="7">
    <location>
        <begin position="82"/>
        <end position="100"/>
    </location>
</feature>
<dbReference type="InterPro" id="IPR020846">
    <property type="entry name" value="MFS_dom"/>
</dbReference>
<dbReference type="PROSITE" id="PS50850">
    <property type="entry name" value="MFS"/>
    <property type="match status" value="1"/>
</dbReference>
<keyword evidence="6 7" id="KW-0472">Membrane</keyword>
<evidence type="ECO:0000256" key="2">
    <source>
        <dbReference type="ARBA" id="ARBA00022448"/>
    </source>
</evidence>
<dbReference type="AlphaFoldDB" id="A0A7K2IY81"/>
<evidence type="ECO:0000259" key="8">
    <source>
        <dbReference type="PROSITE" id="PS50850"/>
    </source>
</evidence>
<dbReference type="CDD" id="cd17321">
    <property type="entry name" value="MFS_MMR_MDR_like"/>
    <property type="match status" value="1"/>
</dbReference>
<keyword evidence="2" id="KW-0813">Transport</keyword>
<dbReference type="RefSeq" id="WP_014909513.1">
    <property type="nucleotide sequence ID" value="NZ_BAZE01000014.1"/>
</dbReference>
<evidence type="ECO:0000256" key="1">
    <source>
        <dbReference type="ARBA" id="ARBA00004651"/>
    </source>
</evidence>
<dbReference type="Proteomes" id="UP001585053">
    <property type="component" value="Unassembled WGS sequence"/>
</dbReference>